<evidence type="ECO:0000313" key="2">
    <source>
        <dbReference type="Proteomes" id="UP000054359"/>
    </source>
</evidence>
<reference evidence="1 2" key="1">
    <citation type="submission" date="2013-11" db="EMBL/GenBank/DDBJ databases">
        <title>Genome sequencing of Stegodyphus mimosarum.</title>
        <authorList>
            <person name="Bechsgaard J."/>
        </authorList>
    </citation>
    <scope>NUCLEOTIDE SEQUENCE [LARGE SCALE GENOMIC DNA]</scope>
</reference>
<dbReference type="EMBL" id="KK121351">
    <property type="protein sequence ID" value="KFM80300.1"/>
    <property type="molecule type" value="Genomic_DNA"/>
</dbReference>
<organism evidence="1 2">
    <name type="scientific">Stegodyphus mimosarum</name>
    <name type="common">African social velvet spider</name>
    <dbReference type="NCBI Taxonomy" id="407821"/>
    <lineage>
        <taxon>Eukaryota</taxon>
        <taxon>Metazoa</taxon>
        <taxon>Ecdysozoa</taxon>
        <taxon>Arthropoda</taxon>
        <taxon>Chelicerata</taxon>
        <taxon>Arachnida</taxon>
        <taxon>Araneae</taxon>
        <taxon>Araneomorphae</taxon>
        <taxon>Entelegynae</taxon>
        <taxon>Eresoidea</taxon>
        <taxon>Eresidae</taxon>
        <taxon>Stegodyphus</taxon>
    </lineage>
</organism>
<protein>
    <submittedName>
        <fullName evidence="1">Uncharacterized protein</fullName>
    </submittedName>
</protein>
<proteinExistence type="predicted"/>
<keyword evidence="2" id="KW-1185">Reference proteome</keyword>
<dbReference type="Proteomes" id="UP000054359">
    <property type="component" value="Unassembled WGS sequence"/>
</dbReference>
<dbReference type="AlphaFoldDB" id="A0A087USG1"/>
<feature type="non-terminal residue" evidence="1">
    <location>
        <position position="1"/>
    </location>
</feature>
<evidence type="ECO:0000313" key="1">
    <source>
        <dbReference type="EMBL" id="KFM80300.1"/>
    </source>
</evidence>
<feature type="non-terminal residue" evidence="1">
    <location>
        <position position="37"/>
    </location>
</feature>
<accession>A0A087USG1</accession>
<name>A0A087USG1_STEMI</name>
<sequence length="37" mass="4391">TYQSVPFLPNRPHLEEAQVLFRLRSLNLTCHLWGILK</sequence>
<gene>
    <name evidence="1" type="ORF">X975_23519</name>
</gene>